<evidence type="ECO:0000256" key="5">
    <source>
        <dbReference type="ARBA" id="ARBA00023002"/>
    </source>
</evidence>
<sequence length="471" mass="51954">MILPPATEAQNLTPSSEGYEKSRLRYVNGRVPNNKPAEIFSPITTVEVAEKVRSAAARGLKLGVRSGGHLFPCSSLLGGGLLIDTHHLNKDFGYDPVTKIISFGPGGTVKEVARNLLAINRFFPHGHCSSVGAGGFYLAGGQGCFIRGWGLSCVWVTQIEVVTAKGEVVIANRDQNADLFWAAPGSGQGFFGVLTRIWARTIPASKLFDTTIILDATDEFDKILKWAFKTGDKVPKYGTDVTYTSAYSDRDAPDGGELSQTNRRLFIVNVAVYSDTIDQAKVVTSPFDVIPDDIKSHVAMAIPLGQRTWEEMWTVQDSVAPYGNGERYRVDNILIGPDTPFDEIIDRIKPALYDLPTRLSCMAVYALDCSPDESEQAASLPQKYCVTTLACWKDPTQDKAMDRRMQAIFAEAEKASTGSYVADFDITQRVTKIMTDTALTKWLEIRQKWDPEESFIGYRGFVKTLGHKPRI</sequence>
<proteinExistence type="inferred from homology"/>
<evidence type="ECO:0000256" key="1">
    <source>
        <dbReference type="ARBA" id="ARBA00001974"/>
    </source>
</evidence>
<dbReference type="PANTHER" id="PTHR42973:SF39">
    <property type="entry name" value="FAD-BINDING PCMH-TYPE DOMAIN-CONTAINING PROTEIN"/>
    <property type="match status" value="1"/>
</dbReference>
<evidence type="ECO:0000256" key="4">
    <source>
        <dbReference type="ARBA" id="ARBA00022827"/>
    </source>
</evidence>
<dbReference type="EMBL" id="JAGMUU010000056">
    <property type="protein sequence ID" value="KAH7111481.1"/>
    <property type="molecule type" value="Genomic_DNA"/>
</dbReference>
<evidence type="ECO:0000313" key="8">
    <source>
        <dbReference type="Proteomes" id="UP000717696"/>
    </source>
</evidence>
<dbReference type="GO" id="GO:0071949">
    <property type="term" value="F:FAD binding"/>
    <property type="evidence" value="ECO:0007669"/>
    <property type="project" value="InterPro"/>
</dbReference>
<organism evidence="7 8">
    <name type="scientific">Dactylonectria estremocensis</name>
    <dbReference type="NCBI Taxonomy" id="1079267"/>
    <lineage>
        <taxon>Eukaryota</taxon>
        <taxon>Fungi</taxon>
        <taxon>Dikarya</taxon>
        <taxon>Ascomycota</taxon>
        <taxon>Pezizomycotina</taxon>
        <taxon>Sordariomycetes</taxon>
        <taxon>Hypocreomycetidae</taxon>
        <taxon>Hypocreales</taxon>
        <taxon>Nectriaceae</taxon>
        <taxon>Dactylonectria</taxon>
    </lineage>
</organism>
<dbReference type="Pfam" id="PF01565">
    <property type="entry name" value="FAD_binding_4"/>
    <property type="match status" value="1"/>
</dbReference>
<dbReference type="InterPro" id="IPR006094">
    <property type="entry name" value="Oxid_FAD_bind_N"/>
</dbReference>
<keyword evidence="5" id="KW-0560">Oxidoreductase</keyword>
<dbReference type="PANTHER" id="PTHR42973">
    <property type="entry name" value="BINDING OXIDOREDUCTASE, PUTATIVE (AFU_ORTHOLOGUE AFUA_1G17690)-RELATED"/>
    <property type="match status" value="1"/>
</dbReference>
<dbReference type="PROSITE" id="PS00862">
    <property type="entry name" value="OX2_COVAL_FAD"/>
    <property type="match status" value="1"/>
</dbReference>
<dbReference type="InterPro" id="IPR006093">
    <property type="entry name" value="Oxy_OxRdtase_FAD_BS"/>
</dbReference>
<evidence type="ECO:0000259" key="6">
    <source>
        <dbReference type="PROSITE" id="PS51387"/>
    </source>
</evidence>
<dbReference type="InterPro" id="IPR016169">
    <property type="entry name" value="FAD-bd_PCMH_sub2"/>
</dbReference>
<dbReference type="Gene3D" id="3.40.462.20">
    <property type="match status" value="1"/>
</dbReference>
<dbReference type="OrthoDB" id="415825at2759"/>
<dbReference type="PROSITE" id="PS51387">
    <property type="entry name" value="FAD_PCMH"/>
    <property type="match status" value="1"/>
</dbReference>
<comment type="cofactor">
    <cofactor evidence="1">
        <name>FAD</name>
        <dbReference type="ChEBI" id="CHEBI:57692"/>
    </cofactor>
</comment>
<protein>
    <recommendedName>
        <fullName evidence="6">FAD-binding PCMH-type domain-containing protein</fullName>
    </recommendedName>
</protein>
<evidence type="ECO:0000313" key="7">
    <source>
        <dbReference type="EMBL" id="KAH7111481.1"/>
    </source>
</evidence>
<dbReference type="InterPro" id="IPR050416">
    <property type="entry name" value="FAD-linked_Oxidoreductase"/>
</dbReference>
<evidence type="ECO:0000256" key="2">
    <source>
        <dbReference type="ARBA" id="ARBA00005466"/>
    </source>
</evidence>
<dbReference type="InterPro" id="IPR036318">
    <property type="entry name" value="FAD-bd_PCMH-like_sf"/>
</dbReference>
<gene>
    <name evidence="7" type="ORF">B0J13DRAFT_660004</name>
</gene>
<comment type="caution">
    <text evidence="7">The sequence shown here is derived from an EMBL/GenBank/DDBJ whole genome shotgun (WGS) entry which is preliminary data.</text>
</comment>
<keyword evidence="4" id="KW-0274">FAD</keyword>
<dbReference type="InterPro" id="IPR016166">
    <property type="entry name" value="FAD-bd_PCMH"/>
</dbReference>
<dbReference type="SUPFAM" id="SSF56176">
    <property type="entry name" value="FAD-binding/transporter-associated domain-like"/>
    <property type="match status" value="1"/>
</dbReference>
<reference evidence="7" key="1">
    <citation type="journal article" date="2021" name="Nat. Commun.">
        <title>Genetic determinants of endophytism in the Arabidopsis root mycobiome.</title>
        <authorList>
            <person name="Mesny F."/>
            <person name="Miyauchi S."/>
            <person name="Thiergart T."/>
            <person name="Pickel B."/>
            <person name="Atanasova L."/>
            <person name="Karlsson M."/>
            <person name="Huettel B."/>
            <person name="Barry K.W."/>
            <person name="Haridas S."/>
            <person name="Chen C."/>
            <person name="Bauer D."/>
            <person name="Andreopoulos W."/>
            <person name="Pangilinan J."/>
            <person name="LaButti K."/>
            <person name="Riley R."/>
            <person name="Lipzen A."/>
            <person name="Clum A."/>
            <person name="Drula E."/>
            <person name="Henrissat B."/>
            <person name="Kohler A."/>
            <person name="Grigoriev I.V."/>
            <person name="Martin F.M."/>
            <person name="Hacquard S."/>
        </authorList>
    </citation>
    <scope>NUCLEOTIDE SEQUENCE</scope>
    <source>
        <strain evidence="7">MPI-CAGE-AT-0021</strain>
    </source>
</reference>
<feature type="domain" description="FAD-binding PCMH-type" evidence="6">
    <location>
        <begin position="32"/>
        <end position="204"/>
    </location>
</feature>
<name>A0A9P9I879_9HYPO</name>
<dbReference type="GO" id="GO:0016491">
    <property type="term" value="F:oxidoreductase activity"/>
    <property type="evidence" value="ECO:0007669"/>
    <property type="project" value="UniProtKB-KW"/>
</dbReference>
<dbReference type="Gene3D" id="3.30.465.10">
    <property type="match status" value="1"/>
</dbReference>
<keyword evidence="3" id="KW-0285">Flavoprotein</keyword>
<dbReference type="AlphaFoldDB" id="A0A9P9I879"/>
<dbReference type="Proteomes" id="UP000717696">
    <property type="component" value="Unassembled WGS sequence"/>
</dbReference>
<evidence type="ECO:0000256" key="3">
    <source>
        <dbReference type="ARBA" id="ARBA00022630"/>
    </source>
</evidence>
<comment type="similarity">
    <text evidence="2">Belongs to the oxygen-dependent FAD-linked oxidoreductase family.</text>
</comment>
<accession>A0A9P9I879</accession>
<keyword evidence="8" id="KW-1185">Reference proteome</keyword>